<dbReference type="CDD" id="cd18044">
    <property type="entry name" value="DEXXQc_SMUBP2"/>
    <property type="match status" value="1"/>
</dbReference>
<proteinExistence type="inferred from homology"/>
<dbReference type="Pfam" id="PF13087">
    <property type="entry name" value="AAA_12"/>
    <property type="match status" value="1"/>
</dbReference>
<organism evidence="9 10">
    <name type="scientific">Turnera subulata</name>
    <dbReference type="NCBI Taxonomy" id="218843"/>
    <lineage>
        <taxon>Eukaryota</taxon>
        <taxon>Viridiplantae</taxon>
        <taxon>Streptophyta</taxon>
        <taxon>Embryophyta</taxon>
        <taxon>Tracheophyta</taxon>
        <taxon>Spermatophyta</taxon>
        <taxon>Magnoliopsida</taxon>
        <taxon>eudicotyledons</taxon>
        <taxon>Gunneridae</taxon>
        <taxon>Pentapetalae</taxon>
        <taxon>rosids</taxon>
        <taxon>fabids</taxon>
        <taxon>Malpighiales</taxon>
        <taxon>Passifloraceae</taxon>
        <taxon>Turnera</taxon>
    </lineage>
</organism>
<gene>
    <name evidence="9" type="ORF">Tsubulata_030095</name>
</gene>
<dbReference type="Pfam" id="PF13086">
    <property type="entry name" value="AAA_11"/>
    <property type="match status" value="1"/>
</dbReference>
<dbReference type="PANTHER" id="PTHR43788">
    <property type="entry name" value="DNA2/NAM7 HELICASE FAMILY MEMBER"/>
    <property type="match status" value="1"/>
</dbReference>
<dbReference type="CDD" id="cd18808">
    <property type="entry name" value="SF1_C_Upf1"/>
    <property type="match status" value="1"/>
</dbReference>
<feature type="compositionally biased region" description="Low complexity" evidence="6">
    <location>
        <begin position="92"/>
        <end position="105"/>
    </location>
</feature>
<dbReference type="InterPro" id="IPR047187">
    <property type="entry name" value="SF1_C_Upf1"/>
</dbReference>
<dbReference type="GO" id="GO:0016787">
    <property type="term" value="F:hydrolase activity"/>
    <property type="evidence" value="ECO:0007669"/>
    <property type="project" value="UniProtKB-KW"/>
</dbReference>
<evidence type="ECO:0000256" key="4">
    <source>
        <dbReference type="ARBA" id="ARBA00022806"/>
    </source>
</evidence>
<evidence type="ECO:0000256" key="1">
    <source>
        <dbReference type="ARBA" id="ARBA00007913"/>
    </source>
</evidence>
<dbReference type="FunFam" id="3.40.50.300:FF:001868">
    <property type="entry name" value="DNA helicase A"/>
    <property type="match status" value="1"/>
</dbReference>
<evidence type="ECO:0000313" key="9">
    <source>
        <dbReference type="EMBL" id="KAJ4842862.1"/>
    </source>
</evidence>
<evidence type="ECO:0008006" key="11">
    <source>
        <dbReference type="Google" id="ProtNLM"/>
    </source>
</evidence>
<feature type="domain" description="DNA2/NAM7 helicase-like C-terminal" evidence="8">
    <location>
        <begin position="746"/>
        <end position="950"/>
    </location>
</feature>
<dbReference type="InterPro" id="IPR041679">
    <property type="entry name" value="DNA2/NAM7-like_C"/>
</dbReference>
<evidence type="ECO:0000256" key="5">
    <source>
        <dbReference type="ARBA" id="ARBA00022840"/>
    </source>
</evidence>
<dbReference type="AlphaFoldDB" id="A0A9Q0G434"/>
<dbReference type="SUPFAM" id="SSF52540">
    <property type="entry name" value="P-loop containing nucleoside triphosphate hydrolases"/>
    <property type="match status" value="1"/>
</dbReference>
<evidence type="ECO:0000259" key="7">
    <source>
        <dbReference type="Pfam" id="PF13086"/>
    </source>
</evidence>
<evidence type="ECO:0000256" key="3">
    <source>
        <dbReference type="ARBA" id="ARBA00022801"/>
    </source>
</evidence>
<protein>
    <recommendedName>
        <fullName evidence="11">Helicase ATP-binding domain-containing protein</fullName>
    </recommendedName>
</protein>
<dbReference type="EMBL" id="JAKUCV010002373">
    <property type="protein sequence ID" value="KAJ4842862.1"/>
    <property type="molecule type" value="Genomic_DNA"/>
</dbReference>
<keyword evidence="5" id="KW-0067">ATP-binding</keyword>
<evidence type="ECO:0000256" key="6">
    <source>
        <dbReference type="SAM" id="MobiDB-lite"/>
    </source>
</evidence>
<dbReference type="Gene3D" id="2.40.30.270">
    <property type="match status" value="1"/>
</dbReference>
<dbReference type="InterPro" id="IPR027417">
    <property type="entry name" value="P-loop_NTPase"/>
</dbReference>
<accession>A0A9Q0G434</accession>
<dbReference type="GO" id="GO:0043139">
    <property type="term" value="F:5'-3' DNA helicase activity"/>
    <property type="evidence" value="ECO:0007669"/>
    <property type="project" value="TreeGrafter"/>
</dbReference>
<keyword evidence="10" id="KW-1185">Reference proteome</keyword>
<dbReference type="Gene3D" id="3.40.50.300">
    <property type="entry name" value="P-loop containing nucleotide triphosphate hydrolases"/>
    <property type="match status" value="2"/>
</dbReference>
<comment type="caution">
    <text evidence="9">The sequence shown here is derived from an EMBL/GenBank/DDBJ whole genome shotgun (WGS) entry which is preliminary data.</text>
</comment>
<feature type="domain" description="DNA2/NAM7 helicase helicase" evidence="7">
    <location>
        <begin position="521"/>
        <end position="738"/>
    </location>
</feature>
<feature type="compositionally biased region" description="Basic residues" evidence="6">
    <location>
        <begin position="62"/>
        <end position="76"/>
    </location>
</feature>
<evidence type="ECO:0000313" key="10">
    <source>
        <dbReference type="Proteomes" id="UP001141552"/>
    </source>
</evidence>
<evidence type="ECO:0000259" key="8">
    <source>
        <dbReference type="Pfam" id="PF13087"/>
    </source>
</evidence>
<name>A0A9Q0G434_9ROSI</name>
<keyword evidence="3" id="KW-0378">Hydrolase</keyword>
<evidence type="ECO:0000256" key="2">
    <source>
        <dbReference type="ARBA" id="ARBA00022741"/>
    </source>
</evidence>
<reference evidence="9" key="2">
    <citation type="journal article" date="2023" name="Plants (Basel)">
        <title>Annotation of the Turnera subulata (Passifloraceae) Draft Genome Reveals the S-Locus Evolved after the Divergence of Turneroideae from Passifloroideae in a Stepwise Manner.</title>
        <authorList>
            <person name="Henning P.M."/>
            <person name="Roalson E.H."/>
            <person name="Mir W."/>
            <person name="McCubbin A.G."/>
            <person name="Shore J.S."/>
        </authorList>
    </citation>
    <scope>NUCLEOTIDE SEQUENCE</scope>
    <source>
        <strain evidence="9">F60SS</strain>
    </source>
</reference>
<keyword evidence="2" id="KW-0547">Nucleotide-binding</keyword>
<dbReference type="PANTHER" id="PTHR43788:SF3">
    <property type="entry name" value="P-LOOP CONTAINING NUCLEOSIDE TRIPHOSPHATE HYDROLASES SUPERFAMILY PROTEIN"/>
    <property type="match status" value="1"/>
</dbReference>
<sequence>METSSVLKQFPSCLSLLWPRHRHRHSFHHQKLHYLSIFQHHHYKPGFVLNSCSSSSSNGATKPKKSITSTKKKRLSRSSSSKLIRRKKSFSEEASGVSSSTTAAGNLTTDDDDNIGSTSSRGRGVVAVEEKQSKAKVGSLNQNGDPMGRRELGKLVVKWMSQAMKAMASDFASAEAQGELEFSELRQKMGPGLTFVIQAQPYLNAVPMPLGLEAVCLKACTHYPTLFDHFQRELREVLMELQGKGLVQDWQTTQSWKFLKELASSAQHRAMARKATQPKPLQGVLGMDLEKSKAIQGRIDEFTKRMSELLLIERDAELEFTQEELDAVPTPDESSEPSKPTEFLVSHGLAQQELCDTICNLYAVSTSTGFGGMHLVLFRVEGNHRLPPTTLSPGDMVCVRTCDRRGAGATSCMQGFVDHLGEDGCSISVALESRHGDPTFSKLFGKNVRIDRIPGLADALTYERNCEALMMLQKHGLRKKNPAIAVVATLFGDKEDITWLEKKQLADWDEAHLDGPLGKPFDVSQRRAIALGSNKNRPLLVIQGPPGTGKSGLLKELIVLAVQQGERVLVTAPTNAAVDNMVEKLSNVGLNVVRVGNPARISSSVASSSLGGIVKFKLAPFQEEFERKKSDLRKDLRHCLNDDSLAAGIRQLLKQLGKTLKKKEKETVKEVLSSAQVVLATNTGAADPMIRRLNAFDLVVIDEAGQAIEPSCWIPILQGKRCILAGDQCQLAPVVLSRKALEGGLGVSLLERAAKLHEGVLDTKLTMQYRMNDAIASWASKEMYDGLLKSSPTVASHLLVDAPFVKPTWITLCPLLLLDTRMPYGSLSVGCEEHLDPAGTGSFYNEGEADIVVQHVFSLIYSGVRPAAIAVQSPYVAQVQLLREKLDELPEAAGVEVATIDSFQGREADAVIISMVRSNTLGAVGFLGDSRRINVAITRARRHVAVVCDSSTICHNTFLARLLRHIRYFGRVKHADSGGFGGSGLGMDPMLPSLS</sequence>
<reference evidence="9" key="1">
    <citation type="submission" date="2022-02" db="EMBL/GenBank/DDBJ databases">
        <authorList>
            <person name="Henning P.M."/>
            <person name="McCubbin A.G."/>
            <person name="Shore J.S."/>
        </authorList>
    </citation>
    <scope>NUCLEOTIDE SEQUENCE</scope>
    <source>
        <strain evidence="9">F60SS</strain>
        <tissue evidence="9">Leaves</tissue>
    </source>
</reference>
<dbReference type="OrthoDB" id="6513042at2759"/>
<comment type="similarity">
    <text evidence="1">Belongs to the DNA2/NAM7 helicase family.</text>
</comment>
<keyword evidence="4" id="KW-0347">Helicase</keyword>
<dbReference type="InterPro" id="IPR041677">
    <property type="entry name" value="DNA2/NAM7_AAA_11"/>
</dbReference>
<dbReference type="GO" id="GO:0005524">
    <property type="term" value="F:ATP binding"/>
    <property type="evidence" value="ECO:0007669"/>
    <property type="project" value="UniProtKB-KW"/>
</dbReference>
<dbReference type="InterPro" id="IPR050534">
    <property type="entry name" value="Coronavir_polyprotein_1ab"/>
</dbReference>
<dbReference type="Proteomes" id="UP001141552">
    <property type="component" value="Unassembled WGS sequence"/>
</dbReference>
<feature type="region of interest" description="Disordered" evidence="6">
    <location>
        <begin position="53"/>
        <end position="147"/>
    </location>
</feature>